<comment type="caution">
    <text evidence="2">The sequence shown here is derived from an EMBL/GenBank/DDBJ whole genome shotgun (WGS) entry which is preliminary data.</text>
</comment>
<gene>
    <name evidence="2" type="ORF">SCUCBS95973_008109</name>
</gene>
<evidence type="ECO:0000256" key="1">
    <source>
        <dbReference type="SAM" id="MobiDB-lite"/>
    </source>
</evidence>
<keyword evidence="3" id="KW-1185">Reference proteome</keyword>
<reference evidence="2 3" key="1">
    <citation type="submission" date="2024-01" db="EMBL/GenBank/DDBJ databases">
        <authorList>
            <person name="Allen C."/>
            <person name="Tagirdzhanova G."/>
        </authorList>
    </citation>
    <scope>NUCLEOTIDE SEQUENCE [LARGE SCALE GENOMIC DNA]</scope>
</reference>
<evidence type="ECO:0000313" key="3">
    <source>
        <dbReference type="Proteomes" id="UP001642405"/>
    </source>
</evidence>
<proteinExistence type="predicted"/>
<accession>A0ABP0CIQ6</accession>
<name>A0ABP0CIQ6_9PEZI</name>
<dbReference type="Proteomes" id="UP001642405">
    <property type="component" value="Unassembled WGS sequence"/>
</dbReference>
<evidence type="ECO:0000313" key="2">
    <source>
        <dbReference type="EMBL" id="CAK7231984.1"/>
    </source>
</evidence>
<feature type="region of interest" description="Disordered" evidence="1">
    <location>
        <begin position="1"/>
        <end position="70"/>
    </location>
</feature>
<feature type="compositionally biased region" description="Low complexity" evidence="1">
    <location>
        <begin position="17"/>
        <end position="28"/>
    </location>
</feature>
<feature type="non-terminal residue" evidence="2">
    <location>
        <position position="130"/>
    </location>
</feature>
<protein>
    <submittedName>
        <fullName evidence="2">Uncharacterized protein</fullName>
    </submittedName>
</protein>
<dbReference type="EMBL" id="CAWUHB010000061">
    <property type="protein sequence ID" value="CAK7231984.1"/>
    <property type="molecule type" value="Genomic_DNA"/>
</dbReference>
<feature type="compositionally biased region" description="Polar residues" evidence="1">
    <location>
        <begin position="44"/>
        <end position="70"/>
    </location>
</feature>
<organism evidence="2 3">
    <name type="scientific">Sporothrix curviconia</name>
    <dbReference type="NCBI Taxonomy" id="1260050"/>
    <lineage>
        <taxon>Eukaryota</taxon>
        <taxon>Fungi</taxon>
        <taxon>Dikarya</taxon>
        <taxon>Ascomycota</taxon>
        <taxon>Pezizomycotina</taxon>
        <taxon>Sordariomycetes</taxon>
        <taxon>Sordariomycetidae</taxon>
        <taxon>Ophiostomatales</taxon>
        <taxon>Ophiostomataceae</taxon>
        <taxon>Sporothrix</taxon>
    </lineage>
</organism>
<sequence>MATPTAMKLVPSQQGRTPAAATPPVSTPFSQHQHTAFSPHGPRSSPQNVKKSPANSATLMGLSTSSSGVPGSNPAISYDSPAAAAVGALGMDLSGLDSVSVSGLGHLGMLGRNDDDERARRLQTVLHLLQ</sequence>